<accession>A0A1E2UNU7</accession>
<dbReference type="Pfam" id="PF13560">
    <property type="entry name" value="HTH_31"/>
    <property type="match status" value="1"/>
</dbReference>
<evidence type="ECO:0000313" key="3">
    <source>
        <dbReference type="Proteomes" id="UP000094849"/>
    </source>
</evidence>
<dbReference type="InterPro" id="IPR001387">
    <property type="entry name" value="Cro/C1-type_HTH"/>
</dbReference>
<feature type="domain" description="HTH cro/C1-type" evidence="1">
    <location>
        <begin position="9"/>
        <end position="62"/>
    </location>
</feature>
<dbReference type="EMBL" id="LVJZ01000003">
    <property type="protein sequence ID" value="ODB96403.1"/>
    <property type="molecule type" value="Genomic_DNA"/>
</dbReference>
<keyword evidence="3" id="KW-1185">Reference proteome</keyword>
<dbReference type="RefSeq" id="WP_069024273.1">
    <property type="nucleotide sequence ID" value="NZ_LVJZ01000003.1"/>
</dbReference>
<dbReference type="SUPFAM" id="SSF47413">
    <property type="entry name" value="lambda repressor-like DNA-binding domains"/>
    <property type="match status" value="1"/>
</dbReference>
<evidence type="ECO:0000313" key="2">
    <source>
        <dbReference type="EMBL" id="ODB96403.1"/>
    </source>
</evidence>
<dbReference type="Proteomes" id="UP000094849">
    <property type="component" value="Unassembled WGS sequence"/>
</dbReference>
<organism evidence="2 3">
    <name type="scientific">Candidatus Thiodiazotropha endoloripes</name>
    <dbReference type="NCBI Taxonomy" id="1818881"/>
    <lineage>
        <taxon>Bacteria</taxon>
        <taxon>Pseudomonadati</taxon>
        <taxon>Pseudomonadota</taxon>
        <taxon>Gammaproteobacteria</taxon>
        <taxon>Chromatiales</taxon>
        <taxon>Sedimenticolaceae</taxon>
        <taxon>Candidatus Thiodiazotropha</taxon>
    </lineage>
</organism>
<protein>
    <recommendedName>
        <fullName evidence="1">HTH cro/C1-type domain-containing protein</fullName>
    </recommendedName>
</protein>
<evidence type="ECO:0000259" key="1">
    <source>
        <dbReference type="PROSITE" id="PS50943"/>
    </source>
</evidence>
<dbReference type="GO" id="GO:0003677">
    <property type="term" value="F:DNA binding"/>
    <property type="evidence" value="ECO:0007669"/>
    <property type="project" value="InterPro"/>
</dbReference>
<dbReference type="PROSITE" id="PS50943">
    <property type="entry name" value="HTH_CROC1"/>
    <property type="match status" value="1"/>
</dbReference>
<name>A0A1E2UNU7_9GAMM</name>
<proteinExistence type="predicted"/>
<dbReference type="InterPro" id="IPR010982">
    <property type="entry name" value="Lambda_DNA-bd_dom_sf"/>
</dbReference>
<comment type="caution">
    <text evidence="2">The sequence shown here is derived from an EMBL/GenBank/DDBJ whole genome shotgun (WGS) entry which is preliminary data.</text>
</comment>
<dbReference type="Gene3D" id="1.10.260.40">
    <property type="entry name" value="lambda repressor-like DNA-binding domains"/>
    <property type="match status" value="1"/>
</dbReference>
<gene>
    <name evidence="2" type="ORF">A3196_06310</name>
</gene>
<sequence length="126" mass="14471">MREHLAANLRRLMQEQSLGPTELAELAKVGRSTVHRWLAGEGIRQKQIDQLAKIFNTDPDVIIYGKNIINEDKLATIIEIVERYLADKEIMVEPEKKAQIIVYLYKYGSIENIEITAYDTLDLLVT</sequence>
<dbReference type="SMART" id="SM00530">
    <property type="entry name" value="HTH_XRE"/>
    <property type="match status" value="1"/>
</dbReference>
<reference evidence="2 3" key="1">
    <citation type="submission" date="2016-03" db="EMBL/GenBank/DDBJ databases">
        <title>Chemosynthetic sulphur-oxidizing symbionts of marine invertebrate animals are capable of nitrogen fixation.</title>
        <authorList>
            <person name="Petersen J.M."/>
            <person name="Kemper A."/>
            <person name="Gruber-Vodicka H."/>
            <person name="Cardini U."/>
            <person name="Geest Mvander."/>
            <person name="Kleiner M."/>
            <person name="Bulgheresi S."/>
            <person name="Fussmann M."/>
            <person name="Herbold C."/>
            <person name="Seah B.K.B."/>
            <person name="Antony C.Paul."/>
            <person name="Liu D."/>
            <person name="Belitz A."/>
            <person name="Weber M."/>
        </authorList>
    </citation>
    <scope>NUCLEOTIDE SEQUENCE [LARGE SCALE GENOMIC DNA]</scope>
    <source>
        <strain evidence="2">G_D</strain>
    </source>
</reference>
<dbReference type="AlphaFoldDB" id="A0A1E2UNU7"/>
<dbReference type="CDD" id="cd00093">
    <property type="entry name" value="HTH_XRE"/>
    <property type="match status" value="1"/>
</dbReference>